<feature type="domain" description="DUF6593" evidence="1">
    <location>
        <begin position="10"/>
        <end position="134"/>
    </location>
</feature>
<gene>
    <name evidence="2" type="ORF">R3P38DRAFT_2547351</name>
</gene>
<dbReference type="Proteomes" id="UP001362999">
    <property type="component" value="Unassembled WGS sequence"/>
</dbReference>
<accession>A0AAW0AJG1</accession>
<comment type="caution">
    <text evidence="2">The sequence shown here is derived from an EMBL/GenBank/DDBJ whole genome shotgun (WGS) entry which is preliminary data.</text>
</comment>
<dbReference type="EMBL" id="JAWWNJ010000061">
    <property type="protein sequence ID" value="KAK7013009.1"/>
    <property type="molecule type" value="Genomic_DNA"/>
</dbReference>
<protein>
    <recommendedName>
        <fullName evidence="1">DUF6593 domain-containing protein</fullName>
    </recommendedName>
</protein>
<reference evidence="2 3" key="1">
    <citation type="journal article" date="2024" name="J Genomics">
        <title>Draft genome sequencing and assembly of Favolaschia claudopus CIRM-BRFM 2984 isolated from oak limbs.</title>
        <authorList>
            <person name="Navarro D."/>
            <person name="Drula E."/>
            <person name="Chaduli D."/>
            <person name="Cazenave R."/>
            <person name="Ahrendt S."/>
            <person name="Wang J."/>
            <person name="Lipzen A."/>
            <person name="Daum C."/>
            <person name="Barry K."/>
            <person name="Grigoriev I.V."/>
            <person name="Favel A."/>
            <person name="Rosso M.N."/>
            <person name="Martin F."/>
        </authorList>
    </citation>
    <scope>NUCLEOTIDE SEQUENCE [LARGE SCALE GENOMIC DNA]</scope>
    <source>
        <strain evidence="2 3">CIRM-BRFM 2984</strain>
    </source>
</reference>
<keyword evidence="3" id="KW-1185">Reference proteome</keyword>
<proteinExistence type="predicted"/>
<name>A0AAW0AJG1_9AGAR</name>
<evidence type="ECO:0000259" key="1">
    <source>
        <dbReference type="Pfam" id="PF20236"/>
    </source>
</evidence>
<dbReference type="InterPro" id="IPR046528">
    <property type="entry name" value="DUF6593"/>
</dbReference>
<sequence length="183" mass="20533">MSIPLTFTGDNILKTALVGPDNTVHYTTSTTSGVLGRKTTTVSGASGANGVINWRDKTFTINGEERKWKDLRSRTGGVFSSEHEWNWGPRPFRLKYHNSQKELLATPSTGNPADTVRFTVHRPHLLHENEPAVIYFPPQMQDESERMFLLMAILQTDTIRQDNVGSFFRVLGATLISLCWLIG</sequence>
<dbReference type="AlphaFoldDB" id="A0AAW0AJG1"/>
<organism evidence="2 3">
    <name type="scientific">Favolaschia claudopus</name>
    <dbReference type="NCBI Taxonomy" id="2862362"/>
    <lineage>
        <taxon>Eukaryota</taxon>
        <taxon>Fungi</taxon>
        <taxon>Dikarya</taxon>
        <taxon>Basidiomycota</taxon>
        <taxon>Agaricomycotina</taxon>
        <taxon>Agaricomycetes</taxon>
        <taxon>Agaricomycetidae</taxon>
        <taxon>Agaricales</taxon>
        <taxon>Marasmiineae</taxon>
        <taxon>Mycenaceae</taxon>
        <taxon>Favolaschia</taxon>
    </lineage>
</organism>
<evidence type="ECO:0000313" key="2">
    <source>
        <dbReference type="EMBL" id="KAK7013009.1"/>
    </source>
</evidence>
<evidence type="ECO:0000313" key="3">
    <source>
        <dbReference type="Proteomes" id="UP001362999"/>
    </source>
</evidence>
<dbReference type="Pfam" id="PF20236">
    <property type="entry name" value="DUF6593"/>
    <property type="match status" value="1"/>
</dbReference>